<sequence>MYSQSLMKEENVVPSWDSMAMHNCLSVAGSQQVLSASKFAARTTRISNAEVEPGVNSAALRHRWSRAPPRSRTVWRKACVRSGAARRRLHVLTRPPARTLAALIRQGRNQRRAVFTASVLTRCGLARHVFVHVLADVSRQTYVFSLRAELRDNTLRAAGRPPASRRMAIPRQVAAAAQLLAPARAGSAPSGPR</sequence>
<accession>A0ABN9YEM9</accession>
<evidence type="ECO:0000313" key="2">
    <source>
        <dbReference type="Proteomes" id="UP001189429"/>
    </source>
</evidence>
<keyword evidence="2" id="KW-1185">Reference proteome</keyword>
<protein>
    <submittedName>
        <fullName evidence="1">Uncharacterized protein</fullName>
    </submittedName>
</protein>
<feature type="non-terminal residue" evidence="1">
    <location>
        <position position="193"/>
    </location>
</feature>
<dbReference type="EMBL" id="CAUYUJ010022550">
    <property type="protein sequence ID" value="CAK0911276.1"/>
    <property type="molecule type" value="Genomic_DNA"/>
</dbReference>
<name>A0ABN9YEM9_9DINO</name>
<reference evidence="1" key="1">
    <citation type="submission" date="2023-10" db="EMBL/GenBank/DDBJ databases">
        <authorList>
            <person name="Chen Y."/>
            <person name="Shah S."/>
            <person name="Dougan E. K."/>
            <person name="Thang M."/>
            <person name="Chan C."/>
        </authorList>
    </citation>
    <scope>NUCLEOTIDE SEQUENCE [LARGE SCALE GENOMIC DNA]</scope>
</reference>
<evidence type="ECO:0000313" key="1">
    <source>
        <dbReference type="EMBL" id="CAK0911276.1"/>
    </source>
</evidence>
<proteinExistence type="predicted"/>
<dbReference type="Proteomes" id="UP001189429">
    <property type="component" value="Unassembled WGS sequence"/>
</dbReference>
<organism evidence="1 2">
    <name type="scientific">Prorocentrum cordatum</name>
    <dbReference type="NCBI Taxonomy" id="2364126"/>
    <lineage>
        <taxon>Eukaryota</taxon>
        <taxon>Sar</taxon>
        <taxon>Alveolata</taxon>
        <taxon>Dinophyceae</taxon>
        <taxon>Prorocentrales</taxon>
        <taxon>Prorocentraceae</taxon>
        <taxon>Prorocentrum</taxon>
    </lineage>
</organism>
<comment type="caution">
    <text evidence="1">The sequence shown here is derived from an EMBL/GenBank/DDBJ whole genome shotgun (WGS) entry which is preliminary data.</text>
</comment>
<gene>
    <name evidence="1" type="ORF">PCOR1329_LOCUS85201</name>
</gene>